<feature type="compositionally biased region" description="Polar residues" evidence="2">
    <location>
        <begin position="680"/>
        <end position="692"/>
    </location>
</feature>
<evidence type="ECO:0000313" key="4">
    <source>
        <dbReference type="Proteomes" id="UP000828390"/>
    </source>
</evidence>
<protein>
    <submittedName>
        <fullName evidence="3">Uncharacterized protein</fullName>
    </submittedName>
</protein>
<gene>
    <name evidence="3" type="ORF">DPMN_031766</name>
</gene>
<feature type="coiled-coil region" evidence="1">
    <location>
        <begin position="845"/>
        <end position="872"/>
    </location>
</feature>
<evidence type="ECO:0000256" key="1">
    <source>
        <dbReference type="SAM" id="Coils"/>
    </source>
</evidence>
<keyword evidence="4" id="KW-1185">Reference proteome</keyword>
<feature type="compositionally biased region" description="Polar residues" evidence="2">
    <location>
        <begin position="797"/>
        <end position="807"/>
    </location>
</feature>
<evidence type="ECO:0000313" key="3">
    <source>
        <dbReference type="EMBL" id="KAH3868616.1"/>
    </source>
</evidence>
<accession>A0A9D4M585</accession>
<dbReference type="PANTHER" id="PTHR12156:SF5">
    <property type="entry name" value="FI18040P1"/>
    <property type="match status" value="1"/>
</dbReference>
<feature type="non-terminal residue" evidence="3">
    <location>
        <position position="1"/>
    </location>
</feature>
<name>A0A9D4M585_DREPO</name>
<feature type="compositionally biased region" description="Low complexity" evidence="2">
    <location>
        <begin position="786"/>
        <end position="796"/>
    </location>
</feature>
<feature type="compositionally biased region" description="Low complexity" evidence="2">
    <location>
        <begin position="1195"/>
        <end position="1211"/>
    </location>
</feature>
<feature type="compositionally biased region" description="Low complexity" evidence="2">
    <location>
        <begin position="486"/>
        <end position="502"/>
    </location>
</feature>
<evidence type="ECO:0000256" key="2">
    <source>
        <dbReference type="SAM" id="MobiDB-lite"/>
    </source>
</evidence>
<feature type="region of interest" description="Disordered" evidence="2">
    <location>
        <begin position="483"/>
        <end position="557"/>
    </location>
</feature>
<dbReference type="EMBL" id="JAIWYP010000002">
    <property type="protein sequence ID" value="KAH3868616.1"/>
    <property type="molecule type" value="Genomic_DNA"/>
</dbReference>
<feature type="region of interest" description="Disordered" evidence="2">
    <location>
        <begin position="68"/>
        <end position="110"/>
    </location>
</feature>
<comment type="caution">
    <text evidence="3">The sequence shown here is derived from an EMBL/GenBank/DDBJ whole genome shotgun (WGS) entry which is preliminary data.</text>
</comment>
<feature type="region of interest" description="Disordered" evidence="2">
    <location>
        <begin position="781"/>
        <end position="832"/>
    </location>
</feature>
<dbReference type="PANTHER" id="PTHR12156">
    <property type="entry name" value="PLECKSTRIN HOMOLOGY-LIKE DOMAIN, FAMILY B, MEMBER 3"/>
    <property type="match status" value="1"/>
</dbReference>
<feature type="region of interest" description="Disordered" evidence="2">
    <location>
        <begin position="24"/>
        <end position="50"/>
    </location>
</feature>
<sequence length="1217" mass="136797">MDYWKLVADLENNPEYLRMISSAAEETAQRRRSAEQAPQTPFSDGFRDKNEEDEEFLNKVCKFELIARGKPTSPTAKSPGYKNSSGKFNISSPDSRSSGRRSGESLQNYAGEKLFTKDTATTRVSASLLQSLKSSKPDTSGQDINSNSIGNFGSVSTRRKSNEARKSLTKSSESPKASTVGSSPNSSNVFFNTPISPVRKTELASSAFFESFSSPKSSGVLSSSTKTQVLTSTPKAPLFTTPSVNIDLVANNSVSNIDVSAKTNGKKTDKDKSENKFLSVQQDPAISRNTFDGIDFDFNELTESQKDLTLKHREIVAERKQEQEMERLEKIRLEEILNMCAEYEKQIEDERSQIIRRQQEKFSSSDLVTPPIPPLPVQYQHLQQGHTPFGTKIMGPPMTLGFQGQTFNQNPGHVHTLPFSPSRSVHVPNGLELDTRSLDRKDIALKSDQRCSMTQKIMTNGSLTMLNSPTNPQKDFQYGFQMRKAGSNSSNSEEESLCGSSEDTGTIKRRPNSNHSNPGSLGSDRPLSPRTTARSSPTVQTSKYISQSKPSSLAVSNKPDEYMTASFQSSMATSSQQMVTSTATLTLSSRPDPSPKTVKNDPDSSDFSRSFKIEPLRLTNVSLDFAERKPFENLEAGSHISTHSEPECDLRIEENVKSERDTNNVHLNNSSSDRLSSGSVKISQRQFDSFESTGDRNSETESMMAYGGSVTKAPKHRCSDHHDYVNIPIDPEKYADHIRYADRRKYSGEHSNSGSTSSSTASTVCAAPSYHGFINNILSSGSPRDSGSLNGSKSSSIENVTPINSDTEFVGTWGGHSSRASSTATTDSSECSWGTVDEVDPYKQLERLKNNKHDLLKKIATLKQQILDIENQEDEALRGMEVERALLESEHHTEMERLQDDQEKIHELRSKQNMLMERASRQREKEIAVIERERRRLEDLERAKAGLERQLEVCAPEEQSALLDRIQRQKELVDVQRKVFDDLEFQQLESEAKFEEDREQVQRRLLADQNALLDSYKRREDSLRHISLQQQETMTGVRHEMERLHNERQQNIHLYRQEKVTLQDLMGRISEISEKLSKTNINGEEEEDKLSLDLETHIEERDDELRRKIEDYLQSPTMRNNNAFKALESAIQNTSSISYGLPPLTPTSPQPLPGTGGNVIEHERRRIEELRRRAADEGRAQWEEKKLREANCKSFNSLESEDSSISSSCETPSEREI</sequence>
<feature type="region of interest" description="Disordered" evidence="2">
    <location>
        <begin position="659"/>
        <end position="701"/>
    </location>
</feature>
<feature type="region of interest" description="Disordered" evidence="2">
    <location>
        <begin position="1195"/>
        <end position="1217"/>
    </location>
</feature>
<feature type="compositionally biased region" description="Polar residues" evidence="2">
    <location>
        <begin position="72"/>
        <end position="90"/>
    </location>
</feature>
<feature type="compositionally biased region" description="Polar residues" evidence="2">
    <location>
        <begin position="137"/>
        <end position="156"/>
    </location>
</feature>
<organism evidence="3 4">
    <name type="scientific">Dreissena polymorpha</name>
    <name type="common">Zebra mussel</name>
    <name type="synonym">Mytilus polymorpha</name>
    <dbReference type="NCBI Taxonomy" id="45954"/>
    <lineage>
        <taxon>Eukaryota</taxon>
        <taxon>Metazoa</taxon>
        <taxon>Spiralia</taxon>
        <taxon>Lophotrochozoa</taxon>
        <taxon>Mollusca</taxon>
        <taxon>Bivalvia</taxon>
        <taxon>Autobranchia</taxon>
        <taxon>Heteroconchia</taxon>
        <taxon>Euheterodonta</taxon>
        <taxon>Imparidentia</taxon>
        <taxon>Neoheterodontei</taxon>
        <taxon>Myida</taxon>
        <taxon>Dreissenoidea</taxon>
        <taxon>Dreissenidae</taxon>
        <taxon>Dreissena</taxon>
    </lineage>
</organism>
<proteinExistence type="predicted"/>
<dbReference type="AlphaFoldDB" id="A0A9D4M585"/>
<reference evidence="3" key="1">
    <citation type="journal article" date="2019" name="bioRxiv">
        <title>The Genome of the Zebra Mussel, Dreissena polymorpha: A Resource for Invasive Species Research.</title>
        <authorList>
            <person name="McCartney M.A."/>
            <person name="Auch B."/>
            <person name="Kono T."/>
            <person name="Mallez S."/>
            <person name="Zhang Y."/>
            <person name="Obille A."/>
            <person name="Becker A."/>
            <person name="Abrahante J.E."/>
            <person name="Garbe J."/>
            <person name="Badalamenti J.P."/>
            <person name="Herman A."/>
            <person name="Mangelson H."/>
            <person name="Liachko I."/>
            <person name="Sullivan S."/>
            <person name="Sone E.D."/>
            <person name="Koren S."/>
            <person name="Silverstein K.A.T."/>
            <person name="Beckman K.B."/>
            <person name="Gohl D.M."/>
        </authorList>
    </citation>
    <scope>NUCLEOTIDE SEQUENCE</scope>
    <source>
        <strain evidence="3">Duluth1</strain>
        <tissue evidence="3">Whole animal</tissue>
    </source>
</reference>
<feature type="compositionally biased region" description="Low complexity" evidence="2">
    <location>
        <begin position="670"/>
        <end position="679"/>
    </location>
</feature>
<feature type="region of interest" description="Disordered" evidence="2">
    <location>
        <begin position="585"/>
        <end position="606"/>
    </location>
</feature>
<feature type="compositionally biased region" description="Low complexity" evidence="2">
    <location>
        <begin position="817"/>
        <end position="829"/>
    </location>
</feature>
<feature type="coiled-coil region" evidence="1">
    <location>
        <begin position="333"/>
        <end position="360"/>
    </location>
</feature>
<dbReference type="InterPro" id="IPR052212">
    <property type="entry name" value="PH-like_domain"/>
</dbReference>
<feature type="coiled-coil region" evidence="1">
    <location>
        <begin position="898"/>
        <end position="950"/>
    </location>
</feature>
<feature type="region of interest" description="Disordered" evidence="2">
    <location>
        <begin position="132"/>
        <end position="188"/>
    </location>
</feature>
<keyword evidence="1" id="KW-0175">Coiled coil</keyword>
<dbReference type="Proteomes" id="UP000828390">
    <property type="component" value="Unassembled WGS sequence"/>
</dbReference>
<reference evidence="3" key="2">
    <citation type="submission" date="2020-11" db="EMBL/GenBank/DDBJ databases">
        <authorList>
            <person name="McCartney M.A."/>
            <person name="Auch B."/>
            <person name="Kono T."/>
            <person name="Mallez S."/>
            <person name="Becker A."/>
            <person name="Gohl D.M."/>
            <person name="Silverstein K.A.T."/>
            <person name="Koren S."/>
            <person name="Bechman K.B."/>
            <person name="Herman A."/>
            <person name="Abrahante J.E."/>
            <person name="Garbe J."/>
        </authorList>
    </citation>
    <scope>NUCLEOTIDE SEQUENCE</scope>
    <source>
        <strain evidence="3">Duluth1</strain>
        <tissue evidence="3">Whole animal</tissue>
    </source>
</reference>
<feature type="compositionally biased region" description="Polar residues" evidence="2">
    <location>
        <begin position="169"/>
        <end position="188"/>
    </location>
</feature>
<feature type="compositionally biased region" description="Polar residues" evidence="2">
    <location>
        <begin position="529"/>
        <end position="555"/>
    </location>
</feature>